<reference evidence="4 5" key="1">
    <citation type="journal article" date="2016" name="Mol. Biol. Evol.">
        <title>Comparative Genomics of Early-Diverging Mushroom-Forming Fungi Provides Insights into the Origins of Lignocellulose Decay Capabilities.</title>
        <authorList>
            <person name="Nagy L.G."/>
            <person name="Riley R."/>
            <person name="Tritt A."/>
            <person name="Adam C."/>
            <person name="Daum C."/>
            <person name="Floudas D."/>
            <person name="Sun H."/>
            <person name="Yadav J.S."/>
            <person name="Pangilinan J."/>
            <person name="Larsson K.H."/>
            <person name="Matsuura K."/>
            <person name="Barry K."/>
            <person name="Labutti K."/>
            <person name="Kuo R."/>
            <person name="Ohm R.A."/>
            <person name="Bhattacharya S.S."/>
            <person name="Shirouzu T."/>
            <person name="Yoshinaga Y."/>
            <person name="Martin F.M."/>
            <person name="Grigoriev I.V."/>
            <person name="Hibbett D.S."/>
        </authorList>
    </citation>
    <scope>NUCLEOTIDE SEQUENCE [LARGE SCALE GENOMIC DNA]</scope>
    <source>
        <strain evidence="4 5">93-53</strain>
    </source>
</reference>
<dbReference type="EMBL" id="KV427648">
    <property type="protein sequence ID" value="KZT02912.1"/>
    <property type="molecule type" value="Genomic_DNA"/>
</dbReference>
<name>A0A165CJA1_9APHY</name>
<dbReference type="SUPFAM" id="SSF50978">
    <property type="entry name" value="WD40 repeat-like"/>
    <property type="match status" value="1"/>
</dbReference>
<proteinExistence type="predicted"/>
<sequence>MRLRYVPKHTLSHEHVDAVTAVAFSADGCLLASGGQDGKLTIWSLNTGQALYRVVAKSGVSCLLWPKCSNSILAGTADGTLVMFTLDECDRRTDPLLLNEKLVTASGFVAHGEPIESLSLNCHATIGIRPSDSGDSPVSPWAQQSSTASLDVSESCTEHLLATAAGATVNIWDWDQGTDKNCSPAAKFWQQFHTLGQPQPTPFNLSQPVEVVKVQWLAPPQENCIVVSYLNHGIICWKLSENHFDVKWTIYMPVCGSFDIAPDNTCLAVCNIFKGFDIYEIPSGLHRLTLPISEEDIHRMLPVIFHRGQLLLIGSEVGKVSLHNSEDEKVLVQALAAFYSSTDDTYVIAAGTGVQNSDNYIQIWETLSVE</sequence>
<dbReference type="STRING" id="1314785.A0A165CJA1"/>
<dbReference type="InParanoid" id="A0A165CJA1"/>
<dbReference type="AlphaFoldDB" id="A0A165CJA1"/>
<keyword evidence="1 3" id="KW-0853">WD repeat</keyword>
<evidence type="ECO:0000256" key="3">
    <source>
        <dbReference type="PROSITE-ProRule" id="PRU00221"/>
    </source>
</evidence>
<dbReference type="PROSITE" id="PS50294">
    <property type="entry name" value="WD_REPEATS_REGION"/>
    <property type="match status" value="1"/>
</dbReference>
<dbReference type="SMART" id="SM00320">
    <property type="entry name" value="WD40"/>
    <property type="match status" value="3"/>
</dbReference>
<dbReference type="GeneID" id="63824285"/>
<dbReference type="InterPro" id="IPR015943">
    <property type="entry name" value="WD40/YVTN_repeat-like_dom_sf"/>
</dbReference>
<dbReference type="PANTHER" id="PTHR19857">
    <property type="entry name" value="MITOCHONDRIAL DIVISION PROTEIN 1-RELATED"/>
    <property type="match status" value="1"/>
</dbReference>
<accession>A0A165CJA1</accession>
<keyword evidence="2" id="KW-0677">Repeat</keyword>
<organism evidence="4 5">
    <name type="scientific">Laetiporus sulphureus 93-53</name>
    <dbReference type="NCBI Taxonomy" id="1314785"/>
    <lineage>
        <taxon>Eukaryota</taxon>
        <taxon>Fungi</taxon>
        <taxon>Dikarya</taxon>
        <taxon>Basidiomycota</taxon>
        <taxon>Agaricomycotina</taxon>
        <taxon>Agaricomycetes</taxon>
        <taxon>Polyporales</taxon>
        <taxon>Laetiporus</taxon>
    </lineage>
</organism>
<dbReference type="PROSITE" id="PS50082">
    <property type="entry name" value="WD_REPEATS_2"/>
    <property type="match status" value="1"/>
</dbReference>
<dbReference type="OrthoDB" id="2752061at2759"/>
<evidence type="ECO:0000256" key="2">
    <source>
        <dbReference type="ARBA" id="ARBA00022737"/>
    </source>
</evidence>
<dbReference type="Proteomes" id="UP000076871">
    <property type="component" value="Unassembled WGS sequence"/>
</dbReference>
<dbReference type="PANTHER" id="PTHR19857:SF8">
    <property type="entry name" value="ANGIO-ASSOCIATED MIGRATORY CELL PROTEIN"/>
    <property type="match status" value="1"/>
</dbReference>
<gene>
    <name evidence="4" type="ORF">LAESUDRAFT_716502</name>
</gene>
<dbReference type="Gene3D" id="2.130.10.10">
    <property type="entry name" value="YVTN repeat-like/Quinoprotein amine dehydrogenase"/>
    <property type="match status" value="2"/>
</dbReference>
<evidence type="ECO:0000256" key="1">
    <source>
        <dbReference type="ARBA" id="ARBA00022574"/>
    </source>
</evidence>
<dbReference type="InterPro" id="IPR036322">
    <property type="entry name" value="WD40_repeat_dom_sf"/>
</dbReference>
<dbReference type="Pfam" id="PF00400">
    <property type="entry name" value="WD40"/>
    <property type="match status" value="2"/>
</dbReference>
<keyword evidence="5" id="KW-1185">Reference proteome</keyword>
<dbReference type="InterPro" id="IPR001680">
    <property type="entry name" value="WD40_rpt"/>
</dbReference>
<dbReference type="InterPro" id="IPR051179">
    <property type="entry name" value="WD_repeat_multifunction"/>
</dbReference>
<evidence type="ECO:0000313" key="5">
    <source>
        <dbReference type="Proteomes" id="UP000076871"/>
    </source>
</evidence>
<dbReference type="RefSeq" id="XP_040760652.1">
    <property type="nucleotide sequence ID" value="XM_040907256.1"/>
</dbReference>
<protein>
    <submittedName>
        <fullName evidence="4">WD40 repeat-like protein</fullName>
    </submittedName>
</protein>
<feature type="repeat" description="WD" evidence="3">
    <location>
        <begin position="12"/>
        <end position="53"/>
    </location>
</feature>
<evidence type="ECO:0000313" key="4">
    <source>
        <dbReference type="EMBL" id="KZT02912.1"/>
    </source>
</evidence>